<reference evidence="2 3" key="1">
    <citation type="journal article" date="2018" name="Mol. Genet. Genomics">
        <title>The red deer Cervus elaphus genome CerEla1.0: sequencing, annotating, genes, and chromosomes.</title>
        <authorList>
            <person name="Bana N.A."/>
            <person name="Nyiri A."/>
            <person name="Nagy J."/>
            <person name="Frank K."/>
            <person name="Nagy T."/>
            <person name="Steger V."/>
            <person name="Schiller M."/>
            <person name="Lakatos P."/>
            <person name="Sugar L."/>
            <person name="Horn P."/>
            <person name="Barta E."/>
            <person name="Orosz L."/>
        </authorList>
    </citation>
    <scope>NUCLEOTIDE SEQUENCE [LARGE SCALE GENOMIC DNA]</scope>
    <source>
        <strain evidence="2">Hungarian</strain>
    </source>
</reference>
<feature type="compositionally biased region" description="Low complexity" evidence="1">
    <location>
        <begin position="85"/>
        <end position="94"/>
    </location>
</feature>
<dbReference type="PANTHER" id="PTHR45706:SF7">
    <property type="entry name" value="TYROSINE-PROTEIN PHOSPHATASE NON-RECEPTOR TYPE 4"/>
    <property type="match status" value="1"/>
</dbReference>
<dbReference type="EMBL" id="MKHE01000033">
    <property type="protein sequence ID" value="OWJ99877.1"/>
    <property type="molecule type" value="Genomic_DNA"/>
</dbReference>
<keyword evidence="3" id="KW-1185">Reference proteome</keyword>
<feature type="compositionally biased region" description="Polar residues" evidence="1">
    <location>
        <begin position="105"/>
        <end position="121"/>
    </location>
</feature>
<evidence type="ECO:0000256" key="1">
    <source>
        <dbReference type="SAM" id="MobiDB-lite"/>
    </source>
</evidence>
<evidence type="ECO:0000313" key="2">
    <source>
        <dbReference type="EMBL" id="OWJ99877.1"/>
    </source>
</evidence>
<feature type="region of interest" description="Disordered" evidence="1">
    <location>
        <begin position="46"/>
        <end position="121"/>
    </location>
</feature>
<dbReference type="AlphaFoldDB" id="A0A212C1K8"/>
<dbReference type="OrthoDB" id="5854685at2759"/>
<name>A0A212C1K8_CEREH</name>
<feature type="compositionally biased region" description="Polar residues" evidence="1">
    <location>
        <begin position="67"/>
        <end position="77"/>
    </location>
</feature>
<comment type="caution">
    <text evidence="2">The sequence shown here is derived from an EMBL/GenBank/DDBJ whole genome shotgun (WGS) entry which is preliminary data.</text>
</comment>
<dbReference type="Proteomes" id="UP000242450">
    <property type="component" value="Chromosome 33"/>
</dbReference>
<proteinExistence type="predicted"/>
<dbReference type="GO" id="GO:0005737">
    <property type="term" value="C:cytoplasm"/>
    <property type="evidence" value="ECO:0007669"/>
    <property type="project" value="TreeGrafter"/>
</dbReference>
<evidence type="ECO:0000313" key="3">
    <source>
        <dbReference type="Proteomes" id="UP000242450"/>
    </source>
</evidence>
<protein>
    <submittedName>
        <fullName evidence="2">PTPN4</fullName>
    </submittedName>
</protein>
<dbReference type="GO" id="GO:0009898">
    <property type="term" value="C:cytoplasmic side of plasma membrane"/>
    <property type="evidence" value="ECO:0007669"/>
    <property type="project" value="TreeGrafter"/>
</dbReference>
<dbReference type="PANTHER" id="PTHR45706">
    <property type="entry name" value="TYROSINE-PROTEIN PHOSPHATASE"/>
    <property type="match status" value="1"/>
</dbReference>
<organism evidence="2 3">
    <name type="scientific">Cervus elaphus hippelaphus</name>
    <name type="common">European red deer</name>
    <dbReference type="NCBI Taxonomy" id="46360"/>
    <lineage>
        <taxon>Eukaryota</taxon>
        <taxon>Metazoa</taxon>
        <taxon>Chordata</taxon>
        <taxon>Craniata</taxon>
        <taxon>Vertebrata</taxon>
        <taxon>Euteleostomi</taxon>
        <taxon>Mammalia</taxon>
        <taxon>Eutheria</taxon>
        <taxon>Laurasiatheria</taxon>
        <taxon>Artiodactyla</taxon>
        <taxon>Ruminantia</taxon>
        <taxon>Pecora</taxon>
        <taxon>Cervidae</taxon>
        <taxon>Cervinae</taxon>
        <taxon>Cervus</taxon>
    </lineage>
</organism>
<gene>
    <name evidence="2" type="ORF">Celaphus_00015953</name>
</gene>
<sequence>MISKVWYIVWGLKINIFTYYLNCYSRSPSKPLARKLMDWEVVSRNSLSDDRLETQSLPSRSPPGTPNHRNSAFTQEGTRLRPSSVGHLVGHVVHTSPSEAFGNPHSPSSTQANSIVLESSP</sequence>
<accession>A0A212C1K8</accession>
<dbReference type="GO" id="GO:0004725">
    <property type="term" value="F:protein tyrosine phosphatase activity"/>
    <property type="evidence" value="ECO:0007669"/>
    <property type="project" value="TreeGrafter"/>
</dbReference>